<organism evidence="1 2">
    <name type="scientific">Marivirga sericea</name>
    <dbReference type="NCBI Taxonomy" id="1028"/>
    <lineage>
        <taxon>Bacteria</taxon>
        <taxon>Pseudomonadati</taxon>
        <taxon>Bacteroidota</taxon>
        <taxon>Cytophagia</taxon>
        <taxon>Cytophagales</taxon>
        <taxon>Marivirgaceae</taxon>
        <taxon>Marivirga</taxon>
    </lineage>
</organism>
<dbReference type="OrthoDB" id="1428514at2"/>
<proteinExistence type="predicted"/>
<keyword evidence="2" id="KW-1185">Reference proteome</keyword>
<sequence>MIKQQFLSIPISVSYGILKSRLRPHLRLGFINNISLINELENSSEYFSSNEYFIEGFAGVSLSYKLGEKWEAEIGYNYRTAITSMYKETSVGDYTRNNLVTNSLSI</sequence>
<gene>
    <name evidence="1" type="ORF">SAMN05661096_03350</name>
</gene>
<evidence type="ECO:0000313" key="2">
    <source>
        <dbReference type="Proteomes" id="UP000193804"/>
    </source>
</evidence>
<reference evidence="2" key="1">
    <citation type="submission" date="2017-04" db="EMBL/GenBank/DDBJ databases">
        <authorList>
            <person name="Varghese N."/>
            <person name="Submissions S."/>
        </authorList>
    </citation>
    <scope>NUCLEOTIDE SEQUENCE [LARGE SCALE GENOMIC DNA]</scope>
    <source>
        <strain evidence="2">DSM 4125</strain>
    </source>
</reference>
<dbReference type="Proteomes" id="UP000193804">
    <property type="component" value="Unassembled WGS sequence"/>
</dbReference>
<accession>A0A1X7L0Y2</accession>
<protein>
    <recommendedName>
        <fullName evidence="3">Outer membrane protein beta-barrel domain-containing protein</fullName>
    </recommendedName>
</protein>
<dbReference type="EMBL" id="FXAW01000007">
    <property type="protein sequence ID" value="SMG47103.1"/>
    <property type="molecule type" value="Genomic_DNA"/>
</dbReference>
<dbReference type="RefSeq" id="WP_085518482.1">
    <property type="nucleotide sequence ID" value="NZ_FXAW01000007.1"/>
</dbReference>
<evidence type="ECO:0000313" key="1">
    <source>
        <dbReference type="EMBL" id="SMG47103.1"/>
    </source>
</evidence>
<evidence type="ECO:0008006" key="3">
    <source>
        <dbReference type="Google" id="ProtNLM"/>
    </source>
</evidence>
<dbReference type="AlphaFoldDB" id="A0A1X7L0Y2"/>
<name>A0A1X7L0Y2_9BACT</name>